<evidence type="ECO:0000313" key="2">
    <source>
        <dbReference type="Proteomes" id="UP000502823"/>
    </source>
</evidence>
<dbReference type="InParanoid" id="A0A6L2PKR2"/>
<sequence length="83" mass="9597">MWCVSVSMLRHQDDLTSTMCMELHVRCIAAPRQQVVLCQWHMTTRTPCTGTVTNFCNESKLHDLQSRFEGFLAFSLSFLDVQQ</sequence>
<comment type="caution">
    <text evidence="1">The sequence shown here is derived from an EMBL/GenBank/DDBJ whole genome shotgun (WGS) entry which is preliminary data.</text>
</comment>
<dbReference type="Proteomes" id="UP000502823">
    <property type="component" value="Unassembled WGS sequence"/>
</dbReference>
<reference evidence="2" key="1">
    <citation type="submission" date="2020-01" db="EMBL/GenBank/DDBJ databases">
        <title>Draft genome sequence of the Termite Coptotermes fromosanus.</title>
        <authorList>
            <person name="Itakura S."/>
            <person name="Yosikawa Y."/>
            <person name="Umezawa K."/>
        </authorList>
    </citation>
    <scope>NUCLEOTIDE SEQUENCE [LARGE SCALE GENOMIC DNA]</scope>
</reference>
<organism evidence="1 2">
    <name type="scientific">Coptotermes formosanus</name>
    <name type="common">Formosan subterranean termite</name>
    <dbReference type="NCBI Taxonomy" id="36987"/>
    <lineage>
        <taxon>Eukaryota</taxon>
        <taxon>Metazoa</taxon>
        <taxon>Ecdysozoa</taxon>
        <taxon>Arthropoda</taxon>
        <taxon>Hexapoda</taxon>
        <taxon>Insecta</taxon>
        <taxon>Pterygota</taxon>
        <taxon>Neoptera</taxon>
        <taxon>Polyneoptera</taxon>
        <taxon>Dictyoptera</taxon>
        <taxon>Blattodea</taxon>
        <taxon>Blattoidea</taxon>
        <taxon>Termitoidae</taxon>
        <taxon>Rhinotermitidae</taxon>
        <taxon>Coptotermes</taxon>
    </lineage>
</organism>
<name>A0A6L2PKR2_COPFO</name>
<gene>
    <name evidence="1" type="ORF">Cfor_03436</name>
</gene>
<dbReference type="AlphaFoldDB" id="A0A6L2PKR2"/>
<proteinExistence type="predicted"/>
<dbReference type="EMBL" id="BLKM01000407">
    <property type="protein sequence ID" value="GFG33161.1"/>
    <property type="molecule type" value="Genomic_DNA"/>
</dbReference>
<protein>
    <submittedName>
        <fullName evidence="1">Uncharacterized protein</fullName>
    </submittedName>
</protein>
<evidence type="ECO:0000313" key="1">
    <source>
        <dbReference type="EMBL" id="GFG33161.1"/>
    </source>
</evidence>
<keyword evidence="2" id="KW-1185">Reference proteome</keyword>
<accession>A0A6L2PKR2</accession>